<evidence type="ECO:0000313" key="2">
    <source>
        <dbReference type="EMBL" id="PSR21079.1"/>
    </source>
</evidence>
<dbReference type="AlphaFoldDB" id="A0A2T2WFS2"/>
<comment type="caution">
    <text evidence="2">The sequence shown here is derived from an EMBL/GenBank/DDBJ whole genome shotgun (WGS) entry which is preliminary data.</text>
</comment>
<dbReference type="Pfam" id="PF12323">
    <property type="entry name" value="HTH_OrfB_IS605"/>
    <property type="match status" value="1"/>
</dbReference>
<protein>
    <recommendedName>
        <fullName evidence="1">Transposase putative helix-turn-helix domain-containing protein</fullName>
    </recommendedName>
</protein>
<feature type="domain" description="Transposase putative helix-turn-helix" evidence="1">
    <location>
        <begin position="1"/>
        <end position="34"/>
    </location>
</feature>
<gene>
    <name evidence="2" type="ORF">C7B45_12305</name>
</gene>
<dbReference type="InterPro" id="IPR021027">
    <property type="entry name" value="Transposase_put_HTH"/>
</dbReference>
<dbReference type="Proteomes" id="UP000241848">
    <property type="component" value="Unassembled WGS sequence"/>
</dbReference>
<name>A0A2T2WFS2_9FIRM</name>
<evidence type="ECO:0000259" key="1">
    <source>
        <dbReference type="Pfam" id="PF12323"/>
    </source>
</evidence>
<sequence length="171" mass="19553">MLNGYQFRLYPDPAQQQILLRWIGCQRVVYNATVQEGRHFRRFSQRMVGTAGEKVPVDQEYSRFITERTVFLRQVPSQVLRNGAVRFLQAYQRFFQKLGGRQTAWLTAELFQFIPVTDAVTGAVTGYHLQAGTDKFPVGIIPYVAHRPHAPKVSIHDDGQGRVQLPPKTIP</sequence>
<organism evidence="2 3">
    <name type="scientific">Sulfobacillus acidophilus</name>
    <dbReference type="NCBI Taxonomy" id="53633"/>
    <lineage>
        <taxon>Bacteria</taxon>
        <taxon>Bacillati</taxon>
        <taxon>Bacillota</taxon>
        <taxon>Clostridia</taxon>
        <taxon>Eubacteriales</taxon>
        <taxon>Clostridiales Family XVII. Incertae Sedis</taxon>
        <taxon>Sulfobacillus</taxon>
    </lineage>
</organism>
<evidence type="ECO:0000313" key="3">
    <source>
        <dbReference type="Proteomes" id="UP000241848"/>
    </source>
</evidence>
<reference evidence="2 3" key="1">
    <citation type="journal article" date="2014" name="BMC Genomics">
        <title>Comparison of environmental and isolate Sulfobacillus genomes reveals diverse carbon, sulfur, nitrogen, and hydrogen metabolisms.</title>
        <authorList>
            <person name="Justice N.B."/>
            <person name="Norman A."/>
            <person name="Brown C.T."/>
            <person name="Singh A."/>
            <person name="Thomas B.C."/>
            <person name="Banfield J.F."/>
        </authorList>
    </citation>
    <scope>NUCLEOTIDE SEQUENCE [LARGE SCALE GENOMIC DNA]</scope>
    <source>
        <strain evidence="2">AMDSBA3</strain>
    </source>
</reference>
<dbReference type="EMBL" id="PXYV01000043">
    <property type="protein sequence ID" value="PSR21079.1"/>
    <property type="molecule type" value="Genomic_DNA"/>
</dbReference>
<proteinExistence type="predicted"/>
<accession>A0A2T2WFS2</accession>